<keyword evidence="2" id="KW-1185">Reference proteome</keyword>
<evidence type="ECO:0000313" key="2">
    <source>
        <dbReference type="Proteomes" id="UP000281553"/>
    </source>
</evidence>
<dbReference type="OrthoDB" id="10251809at2759"/>
<gene>
    <name evidence="1" type="ORF">DILT_LOCUS18842</name>
</gene>
<accession>A0A3P7NXZ9</accession>
<protein>
    <submittedName>
        <fullName evidence="1">Uncharacterized protein</fullName>
    </submittedName>
</protein>
<organism evidence="1 2">
    <name type="scientific">Dibothriocephalus latus</name>
    <name type="common">Fish tapeworm</name>
    <name type="synonym">Diphyllobothrium latum</name>
    <dbReference type="NCBI Taxonomy" id="60516"/>
    <lineage>
        <taxon>Eukaryota</taxon>
        <taxon>Metazoa</taxon>
        <taxon>Spiralia</taxon>
        <taxon>Lophotrochozoa</taxon>
        <taxon>Platyhelminthes</taxon>
        <taxon>Cestoda</taxon>
        <taxon>Eucestoda</taxon>
        <taxon>Diphyllobothriidea</taxon>
        <taxon>Diphyllobothriidae</taxon>
        <taxon>Dibothriocephalus</taxon>
    </lineage>
</organism>
<name>A0A3P7NXZ9_DIBLA</name>
<dbReference type="AlphaFoldDB" id="A0A3P7NXZ9"/>
<proteinExistence type="predicted"/>
<dbReference type="EMBL" id="UYRU01104860">
    <property type="protein sequence ID" value="VDN42513.1"/>
    <property type="molecule type" value="Genomic_DNA"/>
</dbReference>
<reference evidence="1 2" key="1">
    <citation type="submission" date="2018-11" db="EMBL/GenBank/DDBJ databases">
        <authorList>
            <consortium name="Pathogen Informatics"/>
        </authorList>
    </citation>
    <scope>NUCLEOTIDE SEQUENCE [LARGE SCALE GENOMIC DNA]</scope>
</reference>
<sequence length="83" mass="9454">MYKIKEKKWITVETEGCAPSPRMGHLMLYQASDPRSEANRASDVSSFFVHGGMAGEKFFDDFYRLELHRVGSGFTNLSFVFPV</sequence>
<dbReference type="Proteomes" id="UP000281553">
    <property type="component" value="Unassembled WGS sequence"/>
</dbReference>
<evidence type="ECO:0000313" key="1">
    <source>
        <dbReference type="EMBL" id="VDN42513.1"/>
    </source>
</evidence>